<dbReference type="EMBL" id="JWIC01000007">
    <property type="protein sequence ID" value="KID56122.1"/>
    <property type="molecule type" value="Genomic_DNA"/>
</dbReference>
<evidence type="ECO:0000313" key="3">
    <source>
        <dbReference type="Proteomes" id="UP000031327"/>
    </source>
</evidence>
<accession>A0A023Q0W3</accession>
<sequence>MAVLDFSAVDYRVNLVTVNYAWENDIQGKTHWQIINDGEETIPQLKFDDVVQVVEHGNLSVTLTLSALNTEHTFNDLREAYLNSMISFEKRVGSKLFDKMASNSLTYKT</sequence>
<reference evidence="2 3" key="2">
    <citation type="submission" date="2014-12" db="EMBL/GenBank/DDBJ databases">
        <title>Draft Genome Sequence of Pseudoalteromonas luteoviolacea HI1.</title>
        <authorList>
            <person name="Asahina A.Y."/>
            <person name="Hadfield M.G."/>
        </authorList>
    </citation>
    <scope>NUCLEOTIDE SEQUENCE [LARGE SCALE GENOMIC DNA]</scope>
    <source>
        <strain evidence="2 3">HI1</strain>
    </source>
</reference>
<proteinExistence type="predicted"/>
<name>A0A023Q0W3_9GAMM</name>
<dbReference type="EMBL" id="KF724688">
    <property type="protein sequence ID" value="AHX39826.1"/>
    <property type="molecule type" value="Genomic_DNA"/>
</dbReference>
<reference evidence="1" key="1">
    <citation type="journal article" date="2014" name="Science">
        <title>Marine tubeworm metamorphosis induced by arrays of bacterial phage tail-like structures.</title>
        <authorList>
            <person name="Shikuma N.J."/>
            <person name="Pilhofer M."/>
            <person name="Weiss G.L."/>
            <person name="Hadfield M.G."/>
            <person name="Jensen G.J."/>
            <person name="Newman D.K."/>
        </authorList>
    </citation>
    <scope>NUCLEOTIDE SEQUENCE</scope>
    <source>
        <strain evidence="1">HI1</strain>
    </source>
</reference>
<gene>
    <name evidence="2" type="ORF">JF50_17685</name>
</gene>
<protein>
    <submittedName>
        <fullName evidence="1">Uncharacterized protein</fullName>
    </submittedName>
</protein>
<organism evidence="1">
    <name type="scientific">Pseudoalteromonas luteoviolacea</name>
    <dbReference type="NCBI Taxonomy" id="43657"/>
    <lineage>
        <taxon>Bacteria</taxon>
        <taxon>Pseudomonadati</taxon>
        <taxon>Pseudomonadota</taxon>
        <taxon>Gammaproteobacteria</taxon>
        <taxon>Alteromonadales</taxon>
        <taxon>Pseudoalteromonadaceae</taxon>
        <taxon>Pseudoalteromonas</taxon>
    </lineage>
</organism>
<evidence type="ECO:0000313" key="1">
    <source>
        <dbReference type="EMBL" id="AHX39826.1"/>
    </source>
</evidence>
<evidence type="ECO:0000313" key="2">
    <source>
        <dbReference type="EMBL" id="KID56122.1"/>
    </source>
</evidence>
<dbReference type="AlphaFoldDB" id="A0A023Q0W3"/>
<dbReference type="Proteomes" id="UP000031327">
    <property type="component" value="Unassembled WGS sequence"/>
</dbReference>
<dbReference type="RefSeq" id="WP_039610696.1">
    <property type="nucleotide sequence ID" value="NZ_JWIC01000007.1"/>
</dbReference>